<dbReference type="InterPro" id="IPR032675">
    <property type="entry name" value="LRR_dom_sf"/>
</dbReference>
<accession>A0A6J2XGJ6</accession>
<feature type="compositionally biased region" description="Low complexity" evidence="4">
    <location>
        <begin position="656"/>
        <end position="675"/>
    </location>
</feature>
<dbReference type="RefSeq" id="XP_030750402.1">
    <property type="nucleotide sequence ID" value="XM_030894542.1"/>
</dbReference>
<dbReference type="GeneID" id="115878159"/>
<evidence type="ECO:0000256" key="4">
    <source>
        <dbReference type="SAM" id="MobiDB-lite"/>
    </source>
</evidence>
<dbReference type="Proteomes" id="UP000504635">
    <property type="component" value="Unplaced"/>
</dbReference>
<dbReference type="PANTHER" id="PTHR45712:SF22">
    <property type="entry name" value="INSULIN-LIKE GROWTH FACTOR-BINDING PROTEIN COMPLEX ACID LABILE SUBUNIT"/>
    <property type="match status" value="1"/>
</dbReference>
<dbReference type="Pfam" id="PF13516">
    <property type="entry name" value="LRR_6"/>
    <property type="match status" value="1"/>
</dbReference>
<proteinExistence type="predicted"/>
<keyword evidence="5" id="KW-0732">Signal</keyword>
<keyword evidence="2" id="KW-0677">Repeat</keyword>
<keyword evidence="1" id="KW-0433">Leucine-rich repeat</keyword>
<dbReference type="PRINTS" id="PR00019">
    <property type="entry name" value="LEURICHRPT"/>
</dbReference>
<dbReference type="InterPro" id="IPR003591">
    <property type="entry name" value="Leu-rich_rpt_typical-subtyp"/>
</dbReference>
<dbReference type="Gene3D" id="3.80.10.10">
    <property type="entry name" value="Ribonuclease Inhibitor"/>
    <property type="match status" value="4"/>
</dbReference>
<protein>
    <submittedName>
        <fullName evidence="7 8">Insulin-like growth factor-binding protein complex acid labile subunit</fullName>
    </submittedName>
</protein>
<organism evidence="6 7">
    <name type="scientific">Sitophilus oryzae</name>
    <name type="common">Rice weevil</name>
    <name type="synonym">Curculio oryzae</name>
    <dbReference type="NCBI Taxonomy" id="7048"/>
    <lineage>
        <taxon>Eukaryota</taxon>
        <taxon>Metazoa</taxon>
        <taxon>Ecdysozoa</taxon>
        <taxon>Arthropoda</taxon>
        <taxon>Hexapoda</taxon>
        <taxon>Insecta</taxon>
        <taxon>Pterygota</taxon>
        <taxon>Neoptera</taxon>
        <taxon>Endopterygota</taxon>
        <taxon>Coleoptera</taxon>
        <taxon>Polyphaga</taxon>
        <taxon>Cucujiformia</taxon>
        <taxon>Curculionidae</taxon>
        <taxon>Dryophthorinae</taxon>
        <taxon>Sitophilus</taxon>
    </lineage>
</organism>
<keyword evidence="3" id="KW-0175">Coiled coil</keyword>
<evidence type="ECO:0000313" key="8">
    <source>
        <dbReference type="RefSeq" id="XP_030750403.1"/>
    </source>
</evidence>
<dbReference type="KEGG" id="soy:115878159"/>
<evidence type="ECO:0000256" key="1">
    <source>
        <dbReference type="ARBA" id="ARBA00022614"/>
    </source>
</evidence>
<dbReference type="AlphaFoldDB" id="A0A6J2XGJ6"/>
<dbReference type="Pfam" id="PF13855">
    <property type="entry name" value="LRR_8"/>
    <property type="match status" value="4"/>
</dbReference>
<dbReference type="PANTHER" id="PTHR45712">
    <property type="entry name" value="AGAP008170-PA"/>
    <property type="match status" value="1"/>
</dbReference>
<reference evidence="7 8" key="1">
    <citation type="submission" date="2025-04" db="UniProtKB">
        <authorList>
            <consortium name="RefSeq"/>
        </authorList>
    </citation>
    <scope>IDENTIFICATION</scope>
    <source>
        <tissue evidence="7 8">Gonads</tissue>
    </source>
</reference>
<dbReference type="PROSITE" id="PS51450">
    <property type="entry name" value="LRR"/>
    <property type="match status" value="4"/>
</dbReference>
<evidence type="ECO:0000256" key="5">
    <source>
        <dbReference type="SAM" id="SignalP"/>
    </source>
</evidence>
<sequence>MAKKMYFLSVFYSALLGVSLAFQCPIWRDILPCTCTHSIPLSKSVIIECEKMTTYSQVLDIFRGFFSPSDRIHLKLNKSSMQDLQYRAFAELNATIEELSLNHNHFDILNEDSFDGMAKVKYLSLADTPLGKLPFWHLWKKMPYIQTLDLGRTKIKEITTDTFRDLLDVKCVALADNQISRIDRNSFPPQIDKLHLARNRIYHLNDSLLELRNLRWLFLNENELEDLEGQLPFEAPVIQVIYASGNGLTKIPSQIKNYRSLDILFLYNNKIESLDGALAIPRAELSHLMLDGNVIRTITPENFIELDHLGTLSISHNQITSLNNSLHPLKSLEALNISYNLLSEFSFQEITGLQRLKELDLSYNQISQLTGSAANLVESNIKLKKLKLHHNYLETLNSALSGLSELLRLDLSYNKLRRISPDDFINLDQLRLLDISHNQLTTLEEMSKTYLPRLRELKASHNYLTILAHDFHGLPVLCNADLSSNQITALGRELVTKTRCRLDHIHEVYDVIKIYLQDNPILCDAALSEITSIMESNHAKIYGVSHCPPLSEQPVTSKPNAFLGYVPEPISPSPVPLLPVYNPPEYDSHILPPNGDLETPNQIQPKMYSSDPVVEMRNTNPYHTIDRLTDDDSAVIRQPRRDDPPVTIIPHNLIVTDPTPSSTTENTSSTTSTTPKPNVTEQTYDPAVQEQVINKLVSEIEELRTKIEMISTQNEMLLNKTVLATKVP</sequence>
<dbReference type="InterPro" id="IPR050333">
    <property type="entry name" value="SLRP"/>
</dbReference>
<dbReference type="InterPro" id="IPR001611">
    <property type="entry name" value="Leu-rich_rpt"/>
</dbReference>
<evidence type="ECO:0000256" key="3">
    <source>
        <dbReference type="SAM" id="Coils"/>
    </source>
</evidence>
<dbReference type="SUPFAM" id="SSF52058">
    <property type="entry name" value="L domain-like"/>
    <property type="match status" value="2"/>
</dbReference>
<evidence type="ECO:0000313" key="6">
    <source>
        <dbReference type="Proteomes" id="UP000504635"/>
    </source>
</evidence>
<feature type="signal peptide" evidence="5">
    <location>
        <begin position="1"/>
        <end position="21"/>
    </location>
</feature>
<dbReference type="OrthoDB" id="442066at2759"/>
<evidence type="ECO:0000256" key="2">
    <source>
        <dbReference type="ARBA" id="ARBA00022737"/>
    </source>
</evidence>
<dbReference type="SMART" id="SM00369">
    <property type="entry name" value="LRR_TYP"/>
    <property type="match status" value="11"/>
</dbReference>
<feature type="region of interest" description="Disordered" evidence="4">
    <location>
        <begin position="641"/>
        <end position="684"/>
    </location>
</feature>
<name>A0A6J2XGJ6_SITOR</name>
<feature type="chain" id="PRO_5044642845" evidence="5">
    <location>
        <begin position="22"/>
        <end position="728"/>
    </location>
</feature>
<feature type="coiled-coil region" evidence="3">
    <location>
        <begin position="693"/>
        <end position="720"/>
    </location>
</feature>
<dbReference type="SMART" id="SM00364">
    <property type="entry name" value="LRR_BAC"/>
    <property type="match status" value="6"/>
</dbReference>
<keyword evidence="6" id="KW-1185">Reference proteome</keyword>
<evidence type="ECO:0000313" key="7">
    <source>
        <dbReference type="RefSeq" id="XP_030750402.1"/>
    </source>
</evidence>
<gene>
    <name evidence="7 8" type="primary">LOC115878159</name>
</gene>
<dbReference type="RefSeq" id="XP_030750403.1">
    <property type="nucleotide sequence ID" value="XM_030894543.1"/>
</dbReference>
<dbReference type="SMART" id="SM00365">
    <property type="entry name" value="LRR_SD22"/>
    <property type="match status" value="6"/>
</dbReference>